<evidence type="ECO:0000256" key="9">
    <source>
        <dbReference type="SAM" id="SignalP"/>
    </source>
</evidence>
<evidence type="ECO:0000256" key="5">
    <source>
        <dbReference type="ARBA" id="ARBA00015719"/>
    </source>
</evidence>
<evidence type="ECO:0000256" key="3">
    <source>
        <dbReference type="ARBA" id="ARBA00006534"/>
    </source>
</evidence>
<keyword evidence="6" id="KW-0645">Protease</keyword>
<dbReference type="Pfam" id="PF03575">
    <property type="entry name" value="Peptidase_S51"/>
    <property type="match status" value="1"/>
</dbReference>
<dbReference type="EC" id="3.4.15.6" evidence="4"/>
<dbReference type="InterPro" id="IPR011811">
    <property type="entry name" value="Peptidase_S51_cyanophycinase"/>
</dbReference>
<dbReference type="PANTHER" id="PTHR36175:SF1">
    <property type="entry name" value="CYANOPHYCINASE"/>
    <property type="match status" value="1"/>
</dbReference>
<dbReference type="SUPFAM" id="SSF52317">
    <property type="entry name" value="Class I glutamine amidotransferase-like"/>
    <property type="match status" value="1"/>
</dbReference>
<keyword evidence="7 10" id="KW-0378">Hydrolase</keyword>
<dbReference type="InterPro" id="IPR029062">
    <property type="entry name" value="Class_I_gatase-like"/>
</dbReference>
<keyword evidence="11" id="KW-1185">Reference proteome</keyword>
<comment type="similarity">
    <text evidence="3">Belongs to the peptidase S51 family.</text>
</comment>
<evidence type="ECO:0000256" key="4">
    <source>
        <dbReference type="ARBA" id="ARBA00013115"/>
    </source>
</evidence>
<evidence type="ECO:0000256" key="2">
    <source>
        <dbReference type="ARBA" id="ARBA00002039"/>
    </source>
</evidence>
<dbReference type="GO" id="GO:0004180">
    <property type="term" value="F:carboxypeptidase activity"/>
    <property type="evidence" value="ECO:0007669"/>
    <property type="project" value="UniProtKB-KW"/>
</dbReference>
<dbReference type="EMBL" id="CP059851">
    <property type="protein sequence ID" value="QMW24118.1"/>
    <property type="molecule type" value="Genomic_DNA"/>
</dbReference>
<dbReference type="GO" id="GO:0008241">
    <property type="term" value="F:peptidyl-dipeptidase activity"/>
    <property type="evidence" value="ECO:0007669"/>
    <property type="project" value="UniProtKB-EC"/>
</dbReference>
<evidence type="ECO:0000256" key="7">
    <source>
        <dbReference type="ARBA" id="ARBA00022801"/>
    </source>
</evidence>
<gene>
    <name evidence="10" type="ORF">H3309_06585</name>
</gene>
<dbReference type="CDD" id="cd03145">
    <property type="entry name" value="GAT1_cyanophycinase"/>
    <property type="match status" value="1"/>
</dbReference>
<dbReference type="GO" id="GO:0006508">
    <property type="term" value="P:proteolysis"/>
    <property type="evidence" value="ECO:0007669"/>
    <property type="project" value="UniProtKB-KW"/>
</dbReference>
<sequence length="395" mass="40739">MLRLLFLLLLASPASATGKLLIVGGGLDPGNRAIHRAFIDAALPGGDIVIVPSASANPAATGFITSLVRHGVPPERIILAHVAEVDDPDTRATDESRWKKGATDPAEIAKLANAGAIWFSGGDQLRTLRLLTDAGTDTPFLAAVRARHLAGAVIGGSSAGAAIMSRAMILRGESLGALLKRPSTNAMEAAREGEALVMGRGLGFLTTGLVDQHFSQRARLGRLARALMTLPAAERLGYGIDEDSALLIDGTAATVLGSGSVTLLDARRAQFAPAGGISGLGLAIASRGDRIDLASATLTPAPGRTPRPMGTAFTPADSGGIAAAPRPLADILVQDLLTNPGTGSLSRRSFLNEDSLRFRFTRLPGAVALASPDGAFSLSGLRLDILRETAPAPRR</sequence>
<evidence type="ECO:0000256" key="8">
    <source>
        <dbReference type="ARBA" id="ARBA00022825"/>
    </source>
</evidence>
<feature type="signal peptide" evidence="9">
    <location>
        <begin position="1"/>
        <end position="16"/>
    </location>
</feature>
<keyword evidence="10" id="KW-0121">Carboxypeptidase</keyword>
<protein>
    <recommendedName>
        <fullName evidence="5">Cyanophycinase</fullName>
        <ecNumber evidence="4">3.4.15.6</ecNumber>
    </recommendedName>
</protein>
<dbReference type="GO" id="GO:0008236">
    <property type="term" value="F:serine-type peptidase activity"/>
    <property type="evidence" value="ECO:0007669"/>
    <property type="project" value="UniProtKB-KW"/>
</dbReference>
<keyword evidence="8" id="KW-0720">Serine protease</keyword>
<dbReference type="PANTHER" id="PTHR36175">
    <property type="entry name" value="CYANOPHYCINASE"/>
    <property type="match status" value="1"/>
</dbReference>
<accession>A0A7G5IL76</accession>
<proteinExistence type="inferred from homology"/>
<name>A0A7G5IL76_9SPHN</name>
<dbReference type="KEGG" id="sand:H3309_06585"/>
<evidence type="ECO:0000256" key="6">
    <source>
        <dbReference type="ARBA" id="ARBA00022670"/>
    </source>
</evidence>
<dbReference type="NCBIfam" id="TIGR02069">
    <property type="entry name" value="cyanophycinase"/>
    <property type="match status" value="1"/>
</dbReference>
<comment type="catalytic activity">
    <reaction evidence="1">
        <text>[L-4-(L-arginin-2-N-yl)aspartate](n) + H2O = [L-4-(L-arginin-2-N-yl)aspartate](n-1) + L-4-(L-arginin-2-N-yl)aspartate</text>
        <dbReference type="Rhea" id="RHEA:12845"/>
        <dbReference type="Rhea" id="RHEA-COMP:13728"/>
        <dbReference type="Rhea" id="RHEA-COMP:13734"/>
        <dbReference type="ChEBI" id="CHEBI:15377"/>
        <dbReference type="ChEBI" id="CHEBI:137986"/>
        <dbReference type="ChEBI" id="CHEBI:137991"/>
        <dbReference type="EC" id="3.4.15.6"/>
    </reaction>
</comment>
<dbReference type="RefSeq" id="WP_182297941.1">
    <property type="nucleotide sequence ID" value="NZ_CP059851.1"/>
</dbReference>
<dbReference type="InterPro" id="IPR005320">
    <property type="entry name" value="Peptidase_S51"/>
</dbReference>
<reference evidence="10 11" key="1">
    <citation type="submission" date="2020-07" db="EMBL/GenBank/DDBJ databases">
        <title>Complete genome sequence for Sandaracinobacter sp. M6.</title>
        <authorList>
            <person name="Tang Y."/>
            <person name="Liu Q."/>
            <person name="Guo Z."/>
            <person name="Lei P."/>
            <person name="Huang B."/>
        </authorList>
    </citation>
    <scope>NUCLEOTIDE SEQUENCE [LARGE SCALE GENOMIC DNA]</scope>
    <source>
        <strain evidence="10 11">M6</strain>
    </source>
</reference>
<evidence type="ECO:0000313" key="11">
    <source>
        <dbReference type="Proteomes" id="UP000515292"/>
    </source>
</evidence>
<evidence type="ECO:0000313" key="10">
    <source>
        <dbReference type="EMBL" id="QMW24118.1"/>
    </source>
</evidence>
<evidence type="ECO:0000256" key="1">
    <source>
        <dbReference type="ARBA" id="ARBA00001092"/>
    </source>
</evidence>
<dbReference type="AlphaFoldDB" id="A0A7G5IL76"/>
<comment type="function">
    <text evidence="2">Exopeptidase that catalyzes the hydrolytic cleavage of multi-L-arginyl-poly-L-aspartic acid (cyanophycin; a water-insoluble reserve polymer) into aspartate-arginine dipeptides.</text>
</comment>
<dbReference type="Gene3D" id="3.40.50.880">
    <property type="match status" value="1"/>
</dbReference>
<organism evidence="10 11">
    <name type="scientific">Sandaracinobacteroides saxicola</name>
    <dbReference type="NCBI Taxonomy" id="2759707"/>
    <lineage>
        <taxon>Bacteria</taxon>
        <taxon>Pseudomonadati</taxon>
        <taxon>Pseudomonadota</taxon>
        <taxon>Alphaproteobacteria</taxon>
        <taxon>Sphingomonadales</taxon>
        <taxon>Sphingosinicellaceae</taxon>
        <taxon>Sandaracinobacteroides</taxon>
    </lineage>
</organism>
<dbReference type="Proteomes" id="UP000515292">
    <property type="component" value="Chromosome"/>
</dbReference>
<feature type="chain" id="PRO_5029019715" description="Cyanophycinase" evidence="9">
    <location>
        <begin position="17"/>
        <end position="395"/>
    </location>
</feature>
<keyword evidence="9" id="KW-0732">Signal</keyword>